<protein>
    <submittedName>
        <fullName evidence="4">DUF5115 domain-containing protein</fullName>
    </submittedName>
</protein>
<keyword evidence="1" id="KW-0732">Signal</keyword>
<organism evidence="4 5">
    <name type="scientific">Hallella seregens ATCC 51272</name>
    <dbReference type="NCBI Taxonomy" id="1336250"/>
    <lineage>
        <taxon>Bacteria</taxon>
        <taxon>Pseudomonadati</taxon>
        <taxon>Bacteroidota</taxon>
        <taxon>Bacteroidia</taxon>
        <taxon>Bacteroidales</taxon>
        <taxon>Prevotellaceae</taxon>
        <taxon>Hallella</taxon>
    </lineage>
</organism>
<dbReference type="Gene3D" id="2.60.40.3620">
    <property type="match status" value="3"/>
</dbReference>
<dbReference type="Pfam" id="PF17142">
    <property type="entry name" value="SusF_N"/>
    <property type="match status" value="1"/>
</dbReference>
<dbReference type="CDD" id="cd12967">
    <property type="entry name" value="CBM_SusE-F_like_u1"/>
    <property type="match status" value="1"/>
</dbReference>
<feature type="chain" id="PRO_5046004983" evidence="1">
    <location>
        <begin position="22"/>
        <end position="477"/>
    </location>
</feature>
<dbReference type="Proteomes" id="UP001589688">
    <property type="component" value="Unassembled WGS sequence"/>
</dbReference>
<evidence type="ECO:0000313" key="5">
    <source>
        <dbReference type="Proteomes" id="UP001589688"/>
    </source>
</evidence>
<feature type="domain" description="DUF8037" evidence="3">
    <location>
        <begin position="310"/>
        <end position="379"/>
    </location>
</feature>
<feature type="signal peptide" evidence="1">
    <location>
        <begin position="1"/>
        <end position="21"/>
    </location>
</feature>
<name>A0ABV5ZPG0_9BACT</name>
<evidence type="ECO:0000313" key="4">
    <source>
        <dbReference type="EMBL" id="MFB9898548.1"/>
    </source>
</evidence>
<dbReference type="EMBL" id="JBHLZF010000002">
    <property type="protein sequence ID" value="MFB9898548.1"/>
    <property type="molecule type" value="Genomic_DNA"/>
</dbReference>
<evidence type="ECO:0000259" key="2">
    <source>
        <dbReference type="Pfam" id="PF17142"/>
    </source>
</evidence>
<evidence type="ECO:0000256" key="1">
    <source>
        <dbReference type="SAM" id="SignalP"/>
    </source>
</evidence>
<feature type="domain" description="Outer membrane protein SusF N-terminal" evidence="2">
    <location>
        <begin position="20"/>
        <end position="153"/>
    </location>
</feature>
<dbReference type="RefSeq" id="WP_027951803.1">
    <property type="nucleotide sequence ID" value="NZ_JADU01000007.1"/>
</dbReference>
<accession>A0ABV5ZPG0</accession>
<dbReference type="InterPro" id="IPR033408">
    <property type="entry name" value="SusF_N"/>
</dbReference>
<keyword evidence="5" id="KW-1185">Reference proteome</keyword>
<dbReference type="InterPro" id="IPR058350">
    <property type="entry name" value="DUF8037"/>
</dbReference>
<comment type="caution">
    <text evidence="4">The sequence shown here is derived from an EMBL/GenBank/DDBJ whole genome shotgun (WGS) entry which is preliminary data.</text>
</comment>
<sequence>MKKLSIYIMLALTGLFMGSCSEDYTDWANPQSNPQEDAITIPGFTATAVAAQTLTADAATVPVFTLSTATLPEGYALANARVELTPQGATTATEVSATMEGLASKDNIQSLIEAAYGKNPVARTFSGHVYVNAVKSGQAVLIDAGTVNYTVTAVTPDIANAYYIIGGPNSDWAASAASRSLKFTHSETNIYDDPVFTIVFPIADASKDCWFAIADDKACDAIVNSDDWTQLFGIKEGNGQNATDGTAGQLDRRAKLTDDGSLKVPAGTKYARVEINMLESTYKVTALNFAEYIYERGANTSWGDKAACPLALVSEDGKYQGFMYLNGEFKFMPNSNNWEGDWENNGEGKIADNGGSNCPAPETGFYAVNVDLTAMTYSLDKVSVVSLIGDFSDDGWKTDIDLAYNPTSGAWEGDGVVLAKTGGLKFRMNHDWKTSWGGTLDKLTSNNGANINVEAGTYDVKLYLSCEGKHYATLTKK</sequence>
<dbReference type="Pfam" id="PF26123">
    <property type="entry name" value="DUF8037"/>
    <property type="match status" value="1"/>
</dbReference>
<proteinExistence type="predicted"/>
<reference evidence="4 5" key="1">
    <citation type="submission" date="2024-09" db="EMBL/GenBank/DDBJ databases">
        <authorList>
            <person name="Sun Q."/>
            <person name="Mori K."/>
        </authorList>
    </citation>
    <scope>NUCLEOTIDE SEQUENCE [LARGE SCALE GENOMIC DNA]</scope>
    <source>
        <strain evidence="4 5">ATCC 51272</strain>
    </source>
</reference>
<gene>
    <name evidence="4" type="ORF">ACFFK8_12265</name>
</gene>
<evidence type="ECO:0000259" key="3">
    <source>
        <dbReference type="Pfam" id="PF26123"/>
    </source>
</evidence>
<dbReference type="PROSITE" id="PS51257">
    <property type="entry name" value="PROKAR_LIPOPROTEIN"/>
    <property type="match status" value="1"/>
</dbReference>